<dbReference type="AlphaFoldDB" id="A0AAJ8M0Z6"/>
<feature type="compositionally biased region" description="Polar residues" evidence="1">
    <location>
        <begin position="100"/>
        <end position="111"/>
    </location>
</feature>
<name>A0AAJ8M0Z6_9TREE</name>
<feature type="compositionally biased region" description="Basic and acidic residues" evidence="1">
    <location>
        <begin position="70"/>
        <end position="87"/>
    </location>
</feature>
<reference evidence="2" key="2">
    <citation type="journal article" date="2022" name="Elife">
        <title>Obligate sexual reproduction of a homothallic fungus closely related to the Cryptococcus pathogenic species complex.</title>
        <authorList>
            <person name="Passer A.R."/>
            <person name="Clancey S.A."/>
            <person name="Shea T."/>
            <person name="David-Palma M."/>
            <person name="Averette A.F."/>
            <person name="Boekhout T."/>
            <person name="Porcel B.M."/>
            <person name="Nowrousian M."/>
            <person name="Cuomo C.A."/>
            <person name="Sun S."/>
            <person name="Heitman J."/>
            <person name="Coelho M.A."/>
        </authorList>
    </citation>
    <scope>NUCLEOTIDE SEQUENCE</scope>
    <source>
        <strain evidence="2">CBS 7841</strain>
    </source>
</reference>
<evidence type="ECO:0000313" key="2">
    <source>
        <dbReference type="EMBL" id="WVN87121.1"/>
    </source>
</evidence>
<feature type="compositionally biased region" description="Polar residues" evidence="1">
    <location>
        <begin position="51"/>
        <end position="60"/>
    </location>
</feature>
<dbReference type="RefSeq" id="XP_066067821.1">
    <property type="nucleotide sequence ID" value="XM_066211724.1"/>
</dbReference>
<proteinExistence type="predicted"/>
<evidence type="ECO:0000313" key="3">
    <source>
        <dbReference type="Proteomes" id="UP000094043"/>
    </source>
</evidence>
<dbReference type="Proteomes" id="UP000094043">
    <property type="component" value="Chromosome 3"/>
</dbReference>
<gene>
    <name evidence="2" type="ORF">L203_102297</name>
</gene>
<accession>A0AAJ8M0Z6</accession>
<reference evidence="2" key="3">
    <citation type="submission" date="2024-01" db="EMBL/GenBank/DDBJ databases">
        <authorList>
            <person name="Coelho M.A."/>
            <person name="David-Palma M."/>
            <person name="Shea T."/>
            <person name="Sun S."/>
            <person name="Cuomo C.A."/>
            <person name="Heitman J."/>
        </authorList>
    </citation>
    <scope>NUCLEOTIDE SEQUENCE</scope>
    <source>
        <strain evidence="2">CBS 7841</strain>
    </source>
</reference>
<feature type="compositionally biased region" description="Basic and acidic residues" evidence="1">
    <location>
        <begin position="37"/>
        <end position="49"/>
    </location>
</feature>
<dbReference type="GeneID" id="91086509"/>
<feature type="compositionally biased region" description="Polar residues" evidence="1">
    <location>
        <begin position="7"/>
        <end position="18"/>
    </location>
</feature>
<dbReference type="EMBL" id="CP143786">
    <property type="protein sequence ID" value="WVN87121.1"/>
    <property type="molecule type" value="Genomic_DNA"/>
</dbReference>
<evidence type="ECO:0000256" key="1">
    <source>
        <dbReference type="SAM" id="MobiDB-lite"/>
    </source>
</evidence>
<protein>
    <submittedName>
        <fullName evidence="2">Uncharacterized protein</fullName>
    </submittedName>
</protein>
<dbReference type="KEGG" id="cdep:91086509"/>
<feature type="region of interest" description="Disordered" evidence="1">
    <location>
        <begin position="1"/>
        <end position="111"/>
    </location>
</feature>
<organism evidence="2 3">
    <name type="scientific">Cryptococcus depauperatus CBS 7841</name>
    <dbReference type="NCBI Taxonomy" id="1295531"/>
    <lineage>
        <taxon>Eukaryota</taxon>
        <taxon>Fungi</taxon>
        <taxon>Dikarya</taxon>
        <taxon>Basidiomycota</taxon>
        <taxon>Agaricomycotina</taxon>
        <taxon>Tremellomycetes</taxon>
        <taxon>Tremellales</taxon>
        <taxon>Cryptococcaceae</taxon>
        <taxon>Cryptococcus</taxon>
    </lineage>
</organism>
<keyword evidence="3" id="KW-1185">Reference proteome</keyword>
<reference evidence="2" key="1">
    <citation type="submission" date="2016-06" db="EMBL/GenBank/DDBJ databases">
        <authorList>
            <person name="Cuomo C."/>
            <person name="Litvintseva A."/>
            <person name="Heitman J."/>
            <person name="Chen Y."/>
            <person name="Sun S."/>
            <person name="Springer D."/>
            <person name="Dromer F."/>
            <person name="Young S."/>
            <person name="Zeng Q."/>
            <person name="Chapman S."/>
            <person name="Gujja S."/>
            <person name="Saif S."/>
            <person name="Birren B."/>
        </authorList>
    </citation>
    <scope>NUCLEOTIDE SEQUENCE</scope>
    <source>
        <strain evidence="2">CBS 7841</strain>
    </source>
</reference>
<sequence length="220" mass="23807">MRDIQDPFTTRTGVQLSQRIPPPHATKDPPLMLPDGRQSHHSNERKEDALSSPTYITSRPSCHAAGSKDSQYDIRSEAPEGSARHPSAEPSNPETERDSTFSTGQPDWRATSTIHPGVVHLGFANTAYETLTKSGLITSPAKKVIGGHMEGLKEIAGKKTLSAADCATATGHINSIYEPLNAIQGWNAMEERLVSNVTESLRNALKEFRPALSEPANSVS</sequence>